<name>A0A498HVL5_MALDO</name>
<sequence length="66" mass="7721">MRILVVVLVLNVLATVSYCAKVTYDHKALVIDGKRRVLVFVSIHYPRALMRYGQTLFRNRKTEAWK</sequence>
<dbReference type="AlphaFoldDB" id="A0A498HVL5"/>
<organism evidence="2 3">
    <name type="scientific">Malus domestica</name>
    <name type="common">Apple</name>
    <name type="synonym">Pyrus malus</name>
    <dbReference type="NCBI Taxonomy" id="3750"/>
    <lineage>
        <taxon>Eukaryota</taxon>
        <taxon>Viridiplantae</taxon>
        <taxon>Streptophyta</taxon>
        <taxon>Embryophyta</taxon>
        <taxon>Tracheophyta</taxon>
        <taxon>Spermatophyta</taxon>
        <taxon>Magnoliopsida</taxon>
        <taxon>eudicotyledons</taxon>
        <taxon>Gunneridae</taxon>
        <taxon>Pentapetalae</taxon>
        <taxon>rosids</taxon>
        <taxon>fabids</taxon>
        <taxon>Rosales</taxon>
        <taxon>Rosaceae</taxon>
        <taxon>Amygdaloideae</taxon>
        <taxon>Maleae</taxon>
        <taxon>Malus</taxon>
    </lineage>
</organism>
<accession>A0A498HVL5</accession>
<keyword evidence="3" id="KW-1185">Reference proteome</keyword>
<comment type="caution">
    <text evidence="2">The sequence shown here is derived from an EMBL/GenBank/DDBJ whole genome shotgun (WGS) entry which is preliminary data.</text>
</comment>
<reference evidence="2 3" key="1">
    <citation type="submission" date="2018-10" db="EMBL/GenBank/DDBJ databases">
        <title>A high-quality apple genome assembly.</title>
        <authorList>
            <person name="Hu J."/>
        </authorList>
    </citation>
    <scope>NUCLEOTIDE SEQUENCE [LARGE SCALE GENOMIC DNA]</scope>
    <source>
        <strain evidence="3">cv. HFTH1</strain>
        <tissue evidence="2">Young leaf</tissue>
    </source>
</reference>
<gene>
    <name evidence="2" type="ORF">DVH24_021222</name>
</gene>
<dbReference type="EMBL" id="RDQH01000341">
    <property type="protein sequence ID" value="RXH74042.1"/>
    <property type="molecule type" value="Genomic_DNA"/>
</dbReference>
<evidence type="ECO:0000256" key="1">
    <source>
        <dbReference type="SAM" id="SignalP"/>
    </source>
</evidence>
<dbReference type="Gene3D" id="3.20.20.80">
    <property type="entry name" value="Glycosidases"/>
    <property type="match status" value="1"/>
</dbReference>
<evidence type="ECO:0000313" key="3">
    <source>
        <dbReference type="Proteomes" id="UP000290289"/>
    </source>
</evidence>
<feature type="chain" id="PRO_5019721712" evidence="1">
    <location>
        <begin position="20"/>
        <end position="66"/>
    </location>
</feature>
<keyword evidence="1" id="KW-0732">Signal</keyword>
<evidence type="ECO:0000313" key="2">
    <source>
        <dbReference type="EMBL" id="RXH74042.1"/>
    </source>
</evidence>
<protein>
    <submittedName>
        <fullName evidence="2">Uncharacterized protein</fullName>
    </submittedName>
</protein>
<feature type="signal peptide" evidence="1">
    <location>
        <begin position="1"/>
        <end position="19"/>
    </location>
</feature>
<dbReference type="Proteomes" id="UP000290289">
    <property type="component" value="Chromosome 15"/>
</dbReference>
<proteinExistence type="predicted"/>